<feature type="domain" description="Polysaccharide chain length determinant N-terminal" evidence="8">
    <location>
        <begin position="10"/>
        <end position="98"/>
    </location>
</feature>
<evidence type="ECO:0000256" key="5">
    <source>
        <dbReference type="ARBA" id="ARBA00022989"/>
    </source>
</evidence>
<dbReference type="InterPro" id="IPR050445">
    <property type="entry name" value="Bact_polysacc_biosynth/exp"/>
</dbReference>
<comment type="subcellular location">
    <subcellularLocation>
        <location evidence="1">Cell membrane</location>
        <topology evidence="1">Multi-pass membrane protein</topology>
    </subcellularLocation>
</comment>
<dbReference type="RefSeq" id="WP_118645502.1">
    <property type="nucleotide sequence ID" value="NZ_CP060635.1"/>
</dbReference>
<dbReference type="PANTHER" id="PTHR32309:SF13">
    <property type="entry name" value="FERRIC ENTEROBACTIN TRANSPORT PROTEIN FEPE"/>
    <property type="match status" value="1"/>
</dbReference>
<comment type="similarity">
    <text evidence="2">Belongs to the CpsC/CapA family.</text>
</comment>
<gene>
    <name evidence="9" type="ORF">H9Q79_00350</name>
</gene>
<organism evidence="9 10">
    <name type="scientific">Wansuia hejianensis</name>
    <dbReference type="NCBI Taxonomy" id="2763667"/>
    <lineage>
        <taxon>Bacteria</taxon>
        <taxon>Bacillati</taxon>
        <taxon>Bacillota</taxon>
        <taxon>Clostridia</taxon>
        <taxon>Lachnospirales</taxon>
        <taxon>Lachnospiraceae</taxon>
        <taxon>Wansuia</taxon>
    </lineage>
</organism>
<sequence>MNTHNEEELEIDLKELWYAIRHRILLILAAGLLVGCIFCAYTKFFVDPSYTSTSRMLVLTKETTLSSLADLQMGSQLTKDYRELILSPPVLEETVTDLGLDMEYKDLKDMITISNPSDTRILEISVAHEDPHLAQQIVNKLAEVSSDFISEMMEVVPPKIIAEGELPTSRTSPSMKKNAVLGVLLGIVLAVAAVVVMTILNDTMKSEDDVERYLGLSTLASVPDRNEGSSMKKFKKKK</sequence>
<dbReference type="InterPro" id="IPR003856">
    <property type="entry name" value="LPS_length_determ_N"/>
</dbReference>
<dbReference type="PANTHER" id="PTHR32309">
    <property type="entry name" value="TYROSINE-PROTEIN KINASE"/>
    <property type="match status" value="1"/>
</dbReference>
<dbReference type="Pfam" id="PF02706">
    <property type="entry name" value="Wzz"/>
    <property type="match status" value="1"/>
</dbReference>
<dbReference type="AlphaFoldDB" id="A0A7G9GDC3"/>
<accession>A0A7G9GDC3</accession>
<name>A0A7G9GDC3_9FIRM</name>
<evidence type="ECO:0000259" key="8">
    <source>
        <dbReference type="Pfam" id="PF02706"/>
    </source>
</evidence>
<protein>
    <submittedName>
        <fullName evidence="9">Polysaccharide export protein</fullName>
    </submittedName>
</protein>
<keyword evidence="10" id="KW-1185">Reference proteome</keyword>
<dbReference type="Proteomes" id="UP000515860">
    <property type="component" value="Chromosome"/>
</dbReference>
<evidence type="ECO:0000256" key="1">
    <source>
        <dbReference type="ARBA" id="ARBA00004651"/>
    </source>
</evidence>
<evidence type="ECO:0000256" key="4">
    <source>
        <dbReference type="ARBA" id="ARBA00022692"/>
    </source>
</evidence>
<feature type="transmembrane region" description="Helical" evidence="7">
    <location>
        <begin position="179"/>
        <end position="200"/>
    </location>
</feature>
<reference evidence="9 10" key="1">
    <citation type="submission" date="2020-08" db="EMBL/GenBank/DDBJ databases">
        <authorList>
            <person name="Liu C."/>
            <person name="Sun Q."/>
        </authorList>
    </citation>
    <scope>NUCLEOTIDE SEQUENCE [LARGE SCALE GENOMIC DNA]</scope>
    <source>
        <strain evidence="9 10">NSJ-29</strain>
    </source>
</reference>
<evidence type="ECO:0000313" key="9">
    <source>
        <dbReference type="EMBL" id="QNM08805.1"/>
    </source>
</evidence>
<keyword evidence="5 7" id="KW-1133">Transmembrane helix</keyword>
<dbReference type="EMBL" id="CP060635">
    <property type="protein sequence ID" value="QNM08805.1"/>
    <property type="molecule type" value="Genomic_DNA"/>
</dbReference>
<dbReference type="GO" id="GO:0004713">
    <property type="term" value="F:protein tyrosine kinase activity"/>
    <property type="evidence" value="ECO:0007669"/>
    <property type="project" value="TreeGrafter"/>
</dbReference>
<evidence type="ECO:0000256" key="7">
    <source>
        <dbReference type="SAM" id="Phobius"/>
    </source>
</evidence>
<evidence type="ECO:0000313" key="10">
    <source>
        <dbReference type="Proteomes" id="UP000515860"/>
    </source>
</evidence>
<dbReference type="GO" id="GO:0005886">
    <property type="term" value="C:plasma membrane"/>
    <property type="evidence" value="ECO:0007669"/>
    <property type="project" value="UniProtKB-SubCell"/>
</dbReference>
<evidence type="ECO:0000256" key="2">
    <source>
        <dbReference type="ARBA" id="ARBA00006683"/>
    </source>
</evidence>
<evidence type="ECO:0000256" key="3">
    <source>
        <dbReference type="ARBA" id="ARBA00022475"/>
    </source>
</evidence>
<keyword evidence="6 7" id="KW-0472">Membrane</keyword>
<keyword evidence="4 7" id="KW-0812">Transmembrane</keyword>
<feature type="transmembrane region" description="Helical" evidence="7">
    <location>
        <begin position="24"/>
        <end position="46"/>
    </location>
</feature>
<dbReference type="KEGG" id="whj:H9Q79_00350"/>
<keyword evidence="3" id="KW-1003">Cell membrane</keyword>
<proteinExistence type="inferred from homology"/>
<evidence type="ECO:0000256" key="6">
    <source>
        <dbReference type="ARBA" id="ARBA00023136"/>
    </source>
</evidence>